<dbReference type="Proteomes" id="UP001530293">
    <property type="component" value="Unassembled WGS sequence"/>
</dbReference>
<feature type="compositionally biased region" description="Polar residues" evidence="1">
    <location>
        <begin position="210"/>
        <end position="222"/>
    </location>
</feature>
<feature type="compositionally biased region" description="Low complexity" evidence="1">
    <location>
        <begin position="62"/>
        <end position="87"/>
    </location>
</feature>
<feature type="compositionally biased region" description="Acidic residues" evidence="1">
    <location>
        <begin position="169"/>
        <end position="182"/>
    </location>
</feature>
<evidence type="ECO:0000256" key="1">
    <source>
        <dbReference type="SAM" id="MobiDB-lite"/>
    </source>
</evidence>
<keyword evidence="2" id="KW-0732">Signal</keyword>
<reference evidence="3 4" key="1">
    <citation type="submission" date="2024-10" db="EMBL/GenBank/DDBJ databases">
        <title>Updated reference genomes for cyclostephanoid diatoms.</title>
        <authorList>
            <person name="Roberts W.R."/>
            <person name="Alverson A.J."/>
        </authorList>
    </citation>
    <scope>NUCLEOTIDE SEQUENCE [LARGE SCALE GENOMIC DNA]</scope>
    <source>
        <strain evidence="3 4">AJA232-27</strain>
    </source>
</reference>
<dbReference type="Pfam" id="PF11371">
    <property type="entry name" value="DUF3172"/>
    <property type="match status" value="1"/>
</dbReference>
<protein>
    <recommendedName>
        <fullName evidence="5">DUF3172 domain-containing protein</fullName>
    </recommendedName>
</protein>
<evidence type="ECO:0000313" key="4">
    <source>
        <dbReference type="Proteomes" id="UP001530293"/>
    </source>
</evidence>
<dbReference type="InterPro" id="IPR021511">
    <property type="entry name" value="DUF3172"/>
</dbReference>
<feature type="region of interest" description="Disordered" evidence="1">
    <location>
        <begin position="60"/>
        <end position="227"/>
    </location>
</feature>
<gene>
    <name evidence="3" type="ORF">ACHAWU_009424</name>
</gene>
<feature type="chain" id="PRO_5044797688" description="DUF3172 domain-containing protein" evidence="2">
    <location>
        <begin position="42"/>
        <end position="428"/>
    </location>
</feature>
<feature type="compositionally biased region" description="Polar residues" evidence="1">
    <location>
        <begin position="88"/>
        <end position="100"/>
    </location>
</feature>
<evidence type="ECO:0008006" key="5">
    <source>
        <dbReference type="Google" id="ProtNLM"/>
    </source>
</evidence>
<organism evidence="3 4">
    <name type="scientific">Discostella pseudostelligera</name>
    <dbReference type="NCBI Taxonomy" id="259834"/>
    <lineage>
        <taxon>Eukaryota</taxon>
        <taxon>Sar</taxon>
        <taxon>Stramenopiles</taxon>
        <taxon>Ochrophyta</taxon>
        <taxon>Bacillariophyta</taxon>
        <taxon>Coscinodiscophyceae</taxon>
        <taxon>Thalassiosirophycidae</taxon>
        <taxon>Stephanodiscales</taxon>
        <taxon>Stephanodiscaceae</taxon>
        <taxon>Discostella</taxon>
    </lineage>
</organism>
<dbReference type="EMBL" id="JALLBG020000099">
    <property type="protein sequence ID" value="KAL3765056.1"/>
    <property type="molecule type" value="Genomic_DNA"/>
</dbReference>
<comment type="caution">
    <text evidence="3">The sequence shown here is derived from an EMBL/GenBank/DDBJ whole genome shotgun (WGS) entry which is preliminary data.</text>
</comment>
<feature type="compositionally biased region" description="Polar residues" evidence="1">
    <location>
        <begin position="114"/>
        <end position="123"/>
    </location>
</feature>
<evidence type="ECO:0000256" key="2">
    <source>
        <dbReference type="SAM" id="SignalP"/>
    </source>
</evidence>
<keyword evidence="4" id="KW-1185">Reference proteome</keyword>
<proteinExistence type="predicted"/>
<feature type="compositionally biased region" description="Low complexity" evidence="1">
    <location>
        <begin position="124"/>
        <end position="135"/>
    </location>
</feature>
<name>A0ABD3MQC2_9STRA</name>
<feature type="signal peptide" evidence="2">
    <location>
        <begin position="1"/>
        <end position="41"/>
    </location>
</feature>
<evidence type="ECO:0000313" key="3">
    <source>
        <dbReference type="EMBL" id="KAL3765056.1"/>
    </source>
</evidence>
<accession>A0ABD3MQC2</accession>
<sequence>MRAAITYYQHSNHQRRIPSLLMVLNAFILLFLCNTTRSGAAAAASDAASISILQRQIDRRCTSSSSSPSSSTSSSASASAMLMMPSSRGNGMSRQRQQHAPSRRNDGLLFVTPFSRQLNASKMTSSTTTSTTTTTPRKVSPTKIIALARNRNSDYDDNDDDKNWRGDYDNDDDDDDYEDDDAYYNNPPPLPRRRSRQRRPSIDNLGTPPLTGSSPDDTSLSIPSPFGRGDTGLRLPSSVSAALLAGVFVLGMGTGVTVDSQINTNPRDLASRDAVDKNAPNPTLCTTYGASAMAFDQRVFVSFNPFNVYVAQADVKPACVLRPANIVPVLKERKLLNDDEIRSCKMNMNTWAFVGDLNDQPQLSCVYKSEDAQNEFLDDPKRGIGEDYLDDDVKKMMQSSGTRKMVKDNLTEGQKKMVLDMGGGGGTR</sequence>
<dbReference type="AlphaFoldDB" id="A0ABD3MQC2"/>